<dbReference type="InterPro" id="IPR011701">
    <property type="entry name" value="MFS"/>
</dbReference>
<dbReference type="Pfam" id="PF07690">
    <property type="entry name" value="MFS_1"/>
    <property type="match status" value="1"/>
</dbReference>
<dbReference type="InterPro" id="IPR020846">
    <property type="entry name" value="MFS_dom"/>
</dbReference>
<feature type="transmembrane region" description="Helical" evidence="7">
    <location>
        <begin position="398"/>
        <end position="418"/>
    </location>
</feature>
<sequence>MNAINKKESNQYNVKLDTGTKTNFRWWFAVVLWFLLLVSYIDRTNISIAGPFMIKSGVVTPAMLALANSLFLFMYGLSNIFGGYLSDKFGAKKIAIFALTWWSVMTLFTGIIWSSLALVFSRVLLGLGEGMHWPLNSKWVKAWFPQHERARANMFWEFGLTMGPIIAGPFITYLIVSSGTWKTPFIVMALVGLIVMIPIILFFIKDRPEQSKYVSSAELEYINADKEKDDDNNPEKVTVGSILKKGDFWLLLLNWSGMATIFYGILFWLPSYLQEVRHLSVKMTGIWYMLPYIMMTVCIILTAFASDRFMKRSIFASIGTFVAGIGLLLGTHTNNLVIAMILISISSAMNGVVLPTVWSSLQKMFPSRNVGAGAGLLNGLENIIAAVGTYILGISFNIGFPYLIIFAFVGGISGLILAKKGY</sequence>
<dbReference type="InterPro" id="IPR050382">
    <property type="entry name" value="MFS_Na/Anion_cotransporter"/>
</dbReference>
<dbReference type="PANTHER" id="PTHR11662:SF399">
    <property type="entry name" value="FI19708P1-RELATED"/>
    <property type="match status" value="1"/>
</dbReference>
<reference evidence="9 10" key="1">
    <citation type="submission" date="2023-03" db="EMBL/GenBank/DDBJ databases">
        <title>Bacillus Genome Sequencing.</title>
        <authorList>
            <person name="Dunlap C."/>
        </authorList>
    </citation>
    <scope>NUCLEOTIDE SEQUENCE [LARGE SCALE GENOMIC DNA]</scope>
    <source>
        <strain evidence="9 10">B-23453</strain>
    </source>
</reference>
<evidence type="ECO:0000256" key="1">
    <source>
        <dbReference type="ARBA" id="ARBA00004651"/>
    </source>
</evidence>
<accession>A0ABU6MP94</accession>
<dbReference type="InterPro" id="IPR000849">
    <property type="entry name" value="Sugar_P_transporter"/>
</dbReference>
<keyword evidence="5 7" id="KW-1133">Transmembrane helix</keyword>
<evidence type="ECO:0000256" key="2">
    <source>
        <dbReference type="ARBA" id="ARBA00022448"/>
    </source>
</evidence>
<dbReference type="RefSeq" id="WP_232317518.1">
    <property type="nucleotide sequence ID" value="NZ_JARMAB010000032.1"/>
</dbReference>
<organism evidence="9 10">
    <name type="scientific">Heyndrickxia acidicola</name>
    <dbReference type="NCBI Taxonomy" id="209389"/>
    <lineage>
        <taxon>Bacteria</taxon>
        <taxon>Bacillati</taxon>
        <taxon>Bacillota</taxon>
        <taxon>Bacilli</taxon>
        <taxon>Bacillales</taxon>
        <taxon>Bacillaceae</taxon>
        <taxon>Heyndrickxia</taxon>
    </lineage>
</organism>
<dbReference type="PIRSF" id="PIRSF002808">
    <property type="entry name" value="Hexose_phosphate_transp"/>
    <property type="match status" value="1"/>
</dbReference>
<proteinExistence type="predicted"/>
<feature type="transmembrane region" description="Helical" evidence="7">
    <location>
        <begin position="24"/>
        <end position="41"/>
    </location>
</feature>
<dbReference type="EMBL" id="JARMAB010000032">
    <property type="protein sequence ID" value="MED1205453.1"/>
    <property type="molecule type" value="Genomic_DNA"/>
</dbReference>
<evidence type="ECO:0000313" key="9">
    <source>
        <dbReference type="EMBL" id="MED1205453.1"/>
    </source>
</evidence>
<comment type="subcellular location">
    <subcellularLocation>
        <location evidence="1">Cell membrane</location>
        <topology evidence="1">Multi-pass membrane protein</topology>
    </subcellularLocation>
</comment>
<keyword evidence="4 7" id="KW-0812">Transmembrane</keyword>
<comment type="caution">
    <text evidence="9">The sequence shown here is derived from an EMBL/GenBank/DDBJ whole genome shotgun (WGS) entry which is preliminary data.</text>
</comment>
<feature type="transmembrane region" description="Helical" evidence="7">
    <location>
        <begin position="336"/>
        <end position="358"/>
    </location>
</feature>
<feature type="transmembrane region" description="Helical" evidence="7">
    <location>
        <begin position="155"/>
        <end position="176"/>
    </location>
</feature>
<evidence type="ECO:0000259" key="8">
    <source>
        <dbReference type="PROSITE" id="PS50850"/>
    </source>
</evidence>
<evidence type="ECO:0000256" key="4">
    <source>
        <dbReference type="ARBA" id="ARBA00022692"/>
    </source>
</evidence>
<keyword evidence="3" id="KW-1003">Cell membrane</keyword>
<protein>
    <submittedName>
        <fullName evidence="9">MFS transporter</fullName>
    </submittedName>
</protein>
<dbReference type="PROSITE" id="PS50850">
    <property type="entry name" value="MFS"/>
    <property type="match status" value="1"/>
</dbReference>
<dbReference type="CDD" id="cd17319">
    <property type="entry name" value="MFS_ExuT_GudP_like"/>
    <property type="match status" value="1"/>
</dbReference>
<feature type="transmembrane region" description="Helical" evidence="7">
    <location>
        <begin position="182"/>
        <end position="204"/>
    </location>
</feature>
<gene>
    <name evidence="9" type="ORF">P4T90_20600</name>
</gene>
<dbReference type="SUPFAM" id="SSF103473">
    <property type="entry name" value="MFS general substrate transporter"/>
    <property type="match status" value="1"/>
</dbReference>
<evidence type="ECO:0000256" key="7">
    <source>
        <dbReference type="SAM" id="Phobius"/>
    </source>
</evidence>
<dbReference type="Gene3D" id="1.20.1250.20">
    <property type="entry name" value="MFS general substrate transporter like domains"/>
    <property type="match status" value="2"/>
</dbReference>
<dbReference type="PANTHER" id="PTHR11662">
    <property type="entry name" value="SOLUTE CARRIER FAMILY 17"/>
    <property type="match status" value="1"/>
</dbReference>
<feature type="transmembrane region" description="Helical" evidence="7">
    <location>
        <begin position="370"/>
        <end position="392"/>
    </location>
</feature>
<keyword evidence="2" id="KW-0813">Transport</keyword>
<keyword evidence="10" id="KW-1185">Reference proteome</keyword>
<feature type="transmembrane region" description="Helical" evidence="7">
    <location>
        <begin position="248"/>
        <end position="273"/>
    </location>
</feature>
<feature type="transmembrane region" description="Helical" evidence="7">
    <location>
        <begin position="285"/>
        <end position="306"/>
    </location>
</feature>
<dbReference type="Proteomes" id="UP001341444">
    <property type="component" value="Unassembled WGS sequence"/>
</dbReference>
<feature type="transmembrane region" description="Helical" evidence="7">
    <location>
        <begin position="62"/>
        <end position="81"/>
    </location>
</feature>
<evidence type="ECO:0000256" key="3">
    <source>
        <dbReference type="ARBA" id="ARBA00022475"/>
    </source>
</evidence>
<evidence type="ECO:0000313" key="10">
    <source>
        <dbReference type="Proteomes" id="UP001341444"/>
    </source>
</evidence>
<feature type="domain" description="Major facilitator superfamily (MFS) profile" evidence="8">
    <location>
        <begin position="28"/>
        <end position="422"/>
    </location>
</feature>
<evidence type="ECO:0000256" key="6">
    <source>
        <dbReference type="ARBA" id="ARBA00023136"/>
    </source>
</evidence>
<feature type="transmembrane region" description="Helical" evidence="7">
    <location>
        <begin position="313"/>
        <end position="330"/>
    </location>
</feature>
<keyword evidence="6 7" id="KW-0472">Membrane</keyword>
<dbReference type="InterPro" id="IPR036259">
    <property type="entry name" value="MFS_trans_sf"/>
</dbReference>
<evidence type="ECO:0000256" key="5">
    <source>
        <dbReference type="ARBA" id="ARBA00022989"/>
    </source>
</evidence>
<name>A0ABU6MP94_9BACI</name>
<feature type="transmembrane region" description="Helical" evidence="7">
    <location>
        <begin position="101"/>
        <end position="125"/>
    </location>
</feature>